<evidence type="ECO:0000259" key="8">
    <source>
        <dbReference type="Pfam" id="PF01416"/>
    </source>
</evidence>
<feature type="domain" description="Pseudouridine synthase I TruA alpha/beta" evidence="8">
    <location>
        <begin position="4"/>
        <end position="103"/>
    </location>
</feature>
<dbReference type="InterPro" id="IPR020097">
    <property type="entry name" value="PsdUridine_synth_TruA_a/b_dom"/>
</dbReference>
<keyword evidence="3 4" id="KW-0413">Isomerase</keyword>
<comment type="catalytic activity">
    <reaction evidence="4 7">
        <text>uridine(38/39/40) in tRNA = pseudouridine(38/39/40) in tRNA</text>
        <dbReference type="Rhea" id="RHEA:22376"/>
        <dbReference type="Rhea" id="RHEA-COMP:10085"/>
        <dbReference type="Rhea" id="RHEA-COMP:10087"/>
        <dbReference type="ChEBI" id="CHEBI:65314"/>
        <dbReference type="ChEBI" id="CHEBI:65315"/>
        <dbReference type="EC" id="5.4.99.12"/>
    </reaction>
</comment>
<evidence type="ECO:0000256" key="7">
    <source>
        <dbReference type="RuleBase" id="RU003792"/>
    </source>
</evidence>
<dbReference type="Gene3D" id="3.30.70.580">
    <property type="entry name" value="Pseudouridine synthase I, catalytic domain, N-terminal subdomain"/>
    <property type="match status" value="1"/>
</dbReference>
<dbReference type="InterPro" id="IPR020094">
    <property type="entry name" value="TruA/RsuA/RluB/E/F_N"/>
</dbReference>
<gene>
    <name evidence="4 9" type="primary">truA</name>
    <name evidence="9" type="ORF">EBT44_04860</name>
</gene>
<evidence type="ECO:0000256" key="4">
    <source>
        <dbReference type="HAMAP-Rule" id="MF_00171"/>
    </source>
</evidence>
<proteinExistence type="inferred from homology"/>
<comment type="caution">
    <text evidence="9">The sequence shown here is derived from an EMBL/GenBank/DDBJ whole genome shotgun (WGS) entry which is preliminary data.</text>
</comment>
<feature type="active site" description="Nucleophile" evidence="4 5">
    <location>
        <position position="47"/>
    </location>
</feature>
<evidence type="ECO:0000313" key="9">
    <source>
        <dbReference type="EMBL" id="NBR94150.1"/>
    </source>
</evidence>
<dbReference type="PANTHER" id="PTHR11142:SF0">
    <property type="entry name" value="TRNA PSEUDOURIDINE SYNTHASE-LIKE 1"/>
    <property type="match status" value="1"/>
</dbReference>
<organism evidence="9 10">
    <name type="scientific">Candidatus Fonsibacter lacus</name>
    <dbReference type="NCBI Taxonomy" id="2576439"/>
    <lineage>
        <taxon>Bacteria</taxon>
        <taxon>Pseudomonadati</taxon>
        <taxon>Pseudomonadota</taxon>
        <taxon>Alphaproteobacteria</taxon>
        <taxon>Candidatus Pelagibacterales</taxon>
        <taxon>Candidatus Pelagibacterales incertae sedis</taxon>
        <taxon>Candidatus Fonsibacter</taxon>
    </lineage>
</organism>
<evidence type="ECO:0000256" key="5">
    <source>
        <dbReference type="PIRSR" id="PIRSR001430-1"/>
    </source>
</evidence>
<dbReference type="Gene3D" id="3.30.70.660">
    <property type="entry name" value="Pseudouridine synthase I, catalytic domain, C-terminal subdomain"/>
    <property type="match status" value="1"/>
</dbReference>
<name>A0A965LL90_9PROT</name>
<dbReference type="HAMAP" id="MF_00171">
    <property type="entry name" value="TruA"/>
    <property type="match status" value="1"/>
</dbReference>
<dbReference type="FunFam" id="3.30.70.580:FF:000001">
    <property type="entry name" value="tRNA pseudouridine synthase A"/>
    <property type="match status" value="1"/>
</dbReference>
<dbReference type="InterPro" id="IPR001406">
    <property type="entry name" value="PsdUridine_synth_TruA"/>
</dbReference>
<dbReference type="EMBL" id="RFXN01000064">
    <property type="protein sequence ID" value="NBR94150.1"/>
    <property type="molecule type" value="Genomic_DNA"/>
</dbReference>
<evidence type="ECO:0000256" key="1">
    <source>
        <dbReference type="ARBA" id="ARBA00009375"/>
    </source>
</evidence>
<keyword evidence="2 4" id="KW-0819">tRNA processing</keyword>
<evidence type="ECO:0000313" key="10">
    <source>
        <dbReference type="Proteomes" id="UP000740727"/>
    </source>
</evidence>
<comment type="similarity">
    <text evidence="1 4 7">Belongs to the tRNA pseudouridine synthase TruA family.</text>
</comment>
<protein>
    <recommendedName>
        <fullName evidence="4">tRNA pseudouridine synthase A</fullName>
        <ecNumber evidence="4">5.4.99.12</ecNumber>
    </recommendedName>
    <alternativeName>
        <fullName evidence="4">tRNA pseudouridine(38-40) synthase</fullName>
    </alternativeName>
    <alternativeName>
        <fullName evidence="4">tRNA pseudouridylate synthase I</fullName>
    </alternativeName>
    <alternativeName>
        <fullName evidence="4">tRNA-uridine isomerase I</fullName>
    </alternativeName>
</protein>
<dbReference type="Pfam" id="PF01416">
    <property type="entry name" value="PseudoU_synth_1"/>
    <property type="match status" value="2"/>
</dbReference>
<dbReference type="EC" id="5.4.99.12" evidence="4"/>
<reference evidence="9" key="1">
    <citation type="submission" date="2018-10" db="EMBL/GenBank/DDBJ databases">
        <title>Iterative Subtractive Binning of Freshwater Chronoseries Metagenomes Recovers Nearly Complete Genomes from over Four Hundred Novel Species.</title>
        <authorList>
            <person name="Rodriguez-R L.M."/>
            <person name="Tsementzi D."/>
            <person name="Luo C."/>
            <person name="Konstantinidis K.T."/>
        </authorList>
    </citation>
    <scope>NUCLEOTIDE SEQUENCE</scope>
    <source>
        <strain evidence="9">WB5_2A_028</strain>
    </source>
</reference>
<dbReference type="CDD" id="cd02570">
    <property type="entry name" value="PseudoU_synth_EcTruA"/>
    <property type="match status" value="1"/>
</dbReference>
<comment type="subunit">
    <text evidence="4">Homodimer.</text>
</comment>
<dbReference type="AlphaFoldDB" id="A0A965LL90"/>
<dbReference type="InterPro" id="IPR020103">
    <property type="entry name" value="PsdUridine_synth_cat_dom_sf"/>
</dbReference>
<dbReference type="GO" id="GO:0003723">
    <property type="term" value="F:RNA binding"/>
    <property type="evidence" value="ECO:0007669"/>
    <property type="project" value="InterPro"/>
</dbReference>
<dbReference type="Proteomes" id="UP000740727">
    <property type="component" value="Unassembled WGS sequence"/>
</dbReference>
<evidence type="ECO:0000256" key="6">
    <source>
        <dbReference type="PIRSR" id="PIRSR001430-2"/>
    </source>
</evidence>
<dbReference type="GO" id="GO:0160147">
    <property type="term" value="F:tRNA pseudouridine(38-40) synthase activity"/>
    <property type="evidence" value="ECO:0007669"/>
    <property type="project" value="UniProtKB-EC"/>
</dbReference>
<dbReference type="NCBIfam" id="TIGR00071">
    <property type="entry name" value="hisT_truA"/>
    <property type="match status" value="1"/>
</dbReference>
<comment type="caution">
    <text evidence="4">Lacks conserved residue(s) required for the propagation of feature annotation.</text>
</comment>
<sequence>MECQYDGTLFSGWSIQPDRRSVQGVIEDIFSRVLDYDITTTVAGRTDAGVHALGQVFHFDLPEELRGNWALDSLLYIVNRLLTSEIRITKIEETSSEFHARYSALRRRYRYQLLDNAQTLNPLERVATASYHRPLDERLMNEASALLLGERDFAAFCRAREGTTTIRNLERFFWERPVDDSTGALTATIVADAFCHNMVRALVGAMMMVGDGRWPISKPEEILRSQERHSHIAPAEGLTLMSVEYPLPGEYGQRARRVTSQVIRAL</sequence>
<dbReference type="InterPro" id="IPR020095">
    <property type="entry name" value="PsdUridine_synth_TruA_C"/>
</dbReference>
<dbReference type="GO" id="GO:0031119">
    <property type="term" value="P:tRNA pseudouridine synthesis"/>
    <property type="evidence" value="ECO:0007669"/>
    <property type="project" value="UniProtKB-UniRule"/>
</dbReference>
<evidence type="ECO:0000256" key="2">
    <source>
        <dbReference type="ARBA" id="ARBA00022694"/>
    </source>
</evidence>
<comment type="function">
    <text evidence="4">Formation of pseudouridine at positions 38, 39 and 40 in the anticodon stem and loop of transfer RNAs.</text>
</comment>
<dbReference type="PANTHER" id="PTHR11142">
    <property type="entry name" value="PSEUDOURIDYLATE SYNTHASE"/>
    <property type="match status" value="1"/>
</dbReference>
<evidence type="ECO:0000256" key="3">
    <source>
        <dbReference type="ARBA" id="ARBA00023235"/>
    </source>
</evidence>
<feature type="binding site" evidence="4 6">
    <location>
        <position position="109"/>
    </location>
    <ligand>
        <name>substrate</name>
    </ligand>
</feature>
<dbReference type="SUPFAM" id="SSF55120">
    <property type="entry name" value="Pseudouridine synthase"/>
    <property type="match status" value="1"/>
</dbReference>
<feature type="domain" description="Pseudouridine synthase I TruA alpha/beta" evidence="8">
    <location>
        <begin position="143"/>
        <end position="246"/>
    </location>
</feature>
<dbReference type="PIRSF" id="PIRSF001430">
    <property type="entry name" value="tRNA_psdUrid_synth"/>
    <property type="match status" value="1"/>
</dbReference>
<accession>A0A965LL90</accession>